<evidence type="ECO:0000313" key="2">
    <source>
        <dbReference type="Proteomes" id="UP000827986"/>
    </source>
</evidence>
<keyword evidence="2" id="KW-1185">Reference proteome</keyword>
<evidence type="ECO:0000313" key="1">
    <source>
        <dbReference type="EMBL" id="KAH1184408.1"/>
    </source>
</evidence>
<comment type="caution">
    <text evidence="1">The sequence shown here is derived from an EMBL/GenBank/DDBJ whole genome shotgun (WGS) entry which is preliminary data.</text>
</comment>
<proteinExistence type="predicted"/>
<name>A0A9D4B7R7_9SAUR</name>
<organism evidence="1 2">
    <name type="scientific">Mauremys mutica</name>
    <name type="common">yellowpond turtle</name>
    <dbReference type="NCBI Taxonomy" id="74926"/>
    <lineage>
        <taxon>Eukaryota</taxon>
        <taxon>Metazoa</taxon>
        <taxon>Chordata</taxon>
        <taxon>Craniata</taxon>
        <taxon>Vertebrata</taxon>
        <taxon>Euteleostomi</taxon>
        <taxon>Archelosauria</taxon>
        <taxon>Testudinata</taxon>
        <taxon>Testudines</taxon>
        <taxon>Cryptodira</taxon>
        <taxon>Durocryptodira</taxon>
        <taxon>Testudinoidea</taxon>
        <taxon>Geoemydidae</taxon>
        <taxon>Geoemydinae</taxon>
        <taxon>Mauremys</taxon>
    </lineage>
</organism>
<sequence length="119" mass="13795">MQKLQHVPLFYRGGLKRRKQKHQQVTHGLAQFGGFILFAEKSTFVPWQSPPPRSWHLHKDSQMLEPVQKVKTKGGGEFQRLEVKCAEELNQVDVRLFGCDREEIQGEPRVAADSQWQTI</sequence>
<dbReference type="AlphaFoldDB" id="A0A9D4B7R7"/>
<accession>A0A9D4B7R7</accession>
<dbReference type="EMBL" id="JAHDVG010000465">
    <property type="protein sequence ID" value="KAH1184408.1"/>
    <property type="molecule type" value="Genomic_DNA"/>
</dbReference>
<reference evidence="1" key="1">
    <citation type="submission" date="2021-09" db="EMBL/GenBank/DDBJ databases">
        <title>The genome of Mauremys mutica provides insights into the evolution of semi-aquatic lifestyle.</title>
        <authorList>
            <person name="Gong S."/>
            <person name="Gao Y."/>
        </authorList>
    </citation>
    <scope>NUCLEOTIDE SEQUENCE</scope>
    <source>
        <strain evidence="1">MM-2020</strain>
        <tissue evidence="1">Muscle</tissue>
    </source>
</reference>
<dbReference type="Proteomes" id="UP000827986">
    <property type="component" value="Unassembled WGS sequence"/>
</dbReference>
<gene>
    <name evidence="1" type="ORF">KIL84_015024</name>
</gene>
<protein>
    <submittedName>
        <fullName evidence="1">Uncharacterized protein</fullName>
    </submittedName>
</protein>